<reference evidence="10" key="1">
    <citation type="submission" date="2017-05" db="EMBL/GenBank/DDBJ databases">
        <authorList>
            <person name="Sharma S."/>
            <person name="Sidhu C."/>
            <person name="Pinnaka A.K."/>
        </authorList>
    </citation>
    <scope>NUCLEOTIDE SEQUENCE [LARGE SCALE GENOMIC DNA]</scope>
    <source>
        <strain evidence="10">AK93</strain>
    </source>
</reference>
<evidence type="ECO:0000256" key="3">
    <source>
        <dbReference type="ARBA" id="ARBA00022989"/>
    </source>
</evidence>
<evidence type="ECO:0000256" key="2">
    <source>
        <dbReference type="ARBA" id="ARBA00022692"/>
    </source>
</evidence>
<feature type="domain" description="J" evidence="8">
    <location>
        <begin position="103"/>
        <end position="154"/>
    </location>
</feature>
<comment type="caution">
    <text evidence="9">The sequence shown here is derived from an EMBL/GenBank/DDBJ whole genome shotgun (WGS) entry which is preliminary data.</text>
</comment>
<dbReference type="PANTHER" id="PTHR12763">
    <property type="match status" value="1"/>
</dbReference>
<proteinExistence type="inferred from homology"/>
<keyword evidence="10" id="KW-1185">Reference proteome</keyword>
<dbReference type="GO" id="GO:0016020">
    <property type="term" value="C:membrane"/>
    <property type="evidence" value="ECO:0007669"/>
    <property type="project" value="UniProtKB-SubCell"/>
</dbReference>
<evidence type="ECO:0000256" key="5">
    <source>
        <dbReference type="ARBA" id="ARBA00023186"/>
    </source>
</evidence>
<feature type="transmembrane region" description="Helical" evidence="7">
    <location>
        <begin position="34"/>
        <end position="65"/>
    </location>
</feature>
<accession>A0A3E0WNI0</accession>
<comment type="subcellular location">
    <subcellularLocation>
        <location evidence="1">Membrane</location>
        <topology evidence="1">Single-pass membrane protein</topology>
    </subcellularLocation>
</comment>
<evidence type="ECO:0000256" key="4">
    <source>
        <dbReference type="ARBA" id="ARBA00023136"/>
    </source>
</evidence>
<dbReference type="AlphaFoldDB" id="A0A3E0WNI0"/>
<dbReference type="Proteomes" id="UP000256763">
    <property type="component" value="Unassembled WGS sequence"/>
</dbReference>
<dbReference type="PANTHER" id="PTHR12763:SF28">
    <property type="entry name" value="GEO10507P1-RELATED"/>
    <property type="match status" value="1"/>
</dbReference>
<dbReference type="EMBL" id="NFZW01000019">
    <property type="protein sequence ID" value="RFA33763.1"/>
    <property type="molecule type" value="Genomic_DNA"/>
</dbReference>
<dbReference type="OrthoDB" id="581986at2"/>
<dbReference type="FunFam" id="1.10.287.110:FF:000001">
    <property type="entry name" value="Import inner membrane translocase subunit tim14"/>
    <property type="match status" value="1"/>
</dbReference>
<dbReference type="SUPFAM" id="SSF46565">
    <property type="entry name" value="Chaperone J-domain"/>
    <property type="match status" value="1"/>
</dbReference>
<dbReference type="CDD" id="cd06257">
    <property type="entry name" value="DnaJ"/>
    <property type="match status" value="1"/>
</dbReference>
<comment type="similarity">
    <text evidence="6">Belongs to the TIM14 family.</text>
</comment>
<dbReference type="Pfam" id="PF00226">
    <property type="entry name" value="DnaJ"/>
    <property type="match status" value="1"/>
</dbReference>
<sequence length="154" mass="17089">MQLLIAFCLLGILLYALIRPSREQVYRYLRRYGPWLLLFALALLVATGRLSLLVAAVTGAVTLIARLLPLISFLPVGKWLRSRGSQEKEKTTPPAQTALSKQDAYDILGLEPGATASEIREAHRRLIQRLHPDRGGSGYLAAKINRAKDTLLND</sequence>
<evidence type="ECO:0000256" key="6">
    <source>
        <dbReference type="ARBA" id="ARBA00038105"/>
    </source>
</evidence>
<dbReference type="PROSITE" id="PS50076">
    <property type="entry name" value="DNAJ_2"/>
    <property type="match status" value="1"/>
</dbReference>
<evidence type="ECO:0000256" key="1">
    <source>
        <dbReference type="ARBA" id="ARBA00004167"/>
    </source>
</evidence>
<keyword evidence="2 7" id="KW-0812">Transmembrane</keyword>
<keyword evidence="4 7" id="KW-0472">Membrane</keyword>
<organism evidence="9 10">
    <name type="scientific">Alkalilimnicola ehrlichii</name>
    <dbReference type="NCBI Taxonomy" id="351052"/>
    <lineage>
        <taxon>Bacteria</taxon>
        <taxon>Pseudomonadati</taxon>
        <taxon>Pseudomonadota</taxon>
        <taxon>Gammaproteobacteria</taxon>
        <taxon>Chromatiales</taxon>
        <taxon>Ectothiorhodospiraceae</taxon>
        <taxon>Alkalilimnicola</taxon>
    </lineage>
</organism>
<dbReference type="RefSeq" id="WP_116304087.1">
    <property type="nucleotide sequence ID" value="NZ_NFZV01000039.1"/>
</dbReference>
<name>A0A3E0WNI0_9GAMM</name>
<gene>
    <name evidence="9" type="ORF">CAL65_16610</name>
</gene>
<protein>
    <recommendedName>
        <fullName evidence="8">J domain-containing protein</fullName>
    </recommendedName>
</protein>
<evidence type="ECO:0000259" key="8">
    <source>
        <dbReference type="PROSITE" id="PS50076"/>
    </source>
</evidence>
<keyword evidence="3 7" id="KW-1133">Transmembrane helix</keyword>
<dbReference type="InterPro" id="IPR036869">
    <property type="entry name" value="J_dom_sf"/>
</dbReference>
<dbReference type="PRINTS" id="PR00625">
    <property type="entry name" value="JDOMAIN"/>
</dbReference>
<dbReference type="InterPro" id="IPR001623">
    <property type="entry name" value="DnaJ_domain"/>
</dbReference>
<dbReference type="SMART" id="SM00271">
    <property type="entry name" value="DnaJ"/>
    <property type="match status" value="1"/>
</dbReference>
<keyword evidence="5" id="KW-0143">Chaperone</keyword>
<evidence type="ECO:0000313" key="10">
    <source>
        <dbReference type="Proteomes" id="UP000256763"/>
    </source>
</evidence>
<dbReference type="Gene3D" id="1.10.287.110">
    <property type="entry name" value="DnaJ domain"/>
    <property type="match status" value="1"/>
</dbReference>
<evidence type="ECO:0000256" key="7">
    <source>
        <dbReference type="SAM" id="Phobius"/>
    </source>
</evidence>
<evidence type="ECO:0000313" key="9">
    <source>
        <dbReference type="EMBL" id="RFA33763.1"/>
    </source>
</evidence>